<name>A0A8G2BV11_9BACT</name>
<comment type="caution">
    <text evidence="6">The sequence shown here is derived from an EMBL/GenBank/DDBJ whole genome shotgun (WGS) entry which is preliminary data.</text>
</comment>
<feature type="transmembrane region" description="Helical" evidence="4">
    <location>
        <begin position="41"/>
        <end position="58"/>
    </location>
</feature>
<dbReference type="SMART" id="SM00387">
    <property type="entry name" value="HATPase_c"/>
    <property type="match status" value="1"/>
</dbReference>
<keyword evidence="4" id="KW-1133">Transmembrane helix</keyword>
<reference evidence="6 7" key="1">
    <citation type="submission" date="2016-10" db="EMBL/GenBank/DDBJ databases">
        <authorList>
            <person name="Varghese N."/>
            <person name="Submissions S."/>
        </authorList>
    </citation>
    <scope>NUCLEOTIDE SEQUENCE [LARGE SCALE GENOMIC DNA]</scope>
    <source>
        <strain evidence="6 7">DSM 29073</strain>
    </source>
</reference>
<dbReference type="InterPro" id="IPR003594">
    <property type="entry name" value="HATPase_dom"/>
</dbReference>
<evidence type="ECO:0000256" key="4">
    <source>
        <dbReference type="SAM" id="Phobius"/>
    </source>
</evidence>
<dbReference type="Gene3D" id="1.10.287.130">
    <property type="match status" value="1"/>
</dbReference>
<keyword evidence="6" id="KW-0808">Transferase</keyword>
<dbReference type="Proteomes" id="UP000236725">
    <property type="component" value="Unassembled WGS sequence"/>
</dbReference>
<keyword evidence="6" id="KW-0418">Kinase</keyword>
<feature type="domain" description="Histidine kinase" evidence="5">
    <location>
        <begin position="260"/>
        <end position="366"/>
    </location>
</feature>
<feature type="coiled-coil region" evidence="3">
    <location>
        <begin position="87"/>
        <end position="114"/>
    </location>
</feature>
<evidence type="ECO:0000313" key="7">
    <source>
        <dbReference type="Proteomes" id="UP000236725"/>
    </source>
</evidence>
<gene>
    <name evidence="6" type="ORF">SAMN05444001_10474</name>
</gene>
<dbReference type="EC" id="2.7.13.3" evidence="2"/>
<proteinExistence type="predicted"/>
<dbReference type="AlphaFoldDB" id="A0A8G2BV11"/>
<evidence type="ECO:0000256" key="1">
    <source>
        <dbReference type="ARBA" id="ARBA00000085"/>
    </source>
</evidence>
<evidence type="ECO:0000256" key="3">
    <source>
        <dbReference type="SAM" id="Coils"/>
    </source>
</evidence>
<dbReference type="Pfam" id="PF02518">
    <property type="entry name" value="HATPase_c"/>
    <property type="match status" value="1"/>
</dbReference>
<dbReference type="EMBL" id="FNVS01000004">
    <property type="protein sequence ID" value="SEF65877.1"/>
    <property type="molecule type" value="Genomic_DNA"/>
</dbReference>
<protein>
    <recommendedName>
        <fullName evidence="2">histidine kinase</fullName>
        <ecNumber evidence="2">2.7.13.3</ecNumber>
    </recommendedName>
</protein>
<dbReference type="GO" id="GO:0004673">
    <property type="term" value="F:protein histidine kinase activity"/>
    <property type="evidence" value="ECO:0007669"/>
    <property type="project" value="UniProtKB-EC"/>
</dbReference>
<dbReference type="SUPFAM" id="SSF55874">
    <property type="entry name" value="ATPase domain of HSP90 chaperone/DNA topoisomerase II/histidine kinase"/>
    <property type="match status" value="1"/>
</dbReference>
<keyword evidence="4" id="KW-0812">Transmembrane</keyword>
<evidence type="ECO:0000259" key="5">
    <source>
        <dbReference type="PROSITE" id="PS50109"/>
    </source>
</evidence>
<accession>A0A8G2BV11</accession>
<dbReference type="Gene3D" id="3.30.565.10">
    <property type="entry name" value="Histidine kinase-like ATPase, C-terminal domain"/>
    <property type="match status" value="1"/>
</dbReference>
<keyword evidence="4" id="KW-0472">Membrane</keyword>
<dbReference type="InterPro" id="IPR036890">
    <property type="entry name" value="HATPase_C_sf"/>
</dbReference>
<dbReference type="RefSeq" id="WP_103982712.1">
    <property type="nucleotide sequence ID" value="NZ_FNVS01000004.1"/>
</dbReference>
<keyword evidence="3" id="KW-0175">Coiled coil</keyword>
<dbReference type="PROSITE" id="PS50109">
    <property type="entry name" value="HIS_KIN"/>
    <property type="match status" value="1"/>
</dbReference>
<dbReference type="InterPro" id="IPR005467">
    <property type="entry name" value="His_kinase_dom"/>
</dbReference>
<evidence type="ECO:0000256" key="2">
    <source>
        <dbReference type="ARBA" id="ARBA00012438"/>
    </source>
</evidence>
<feature type="transmembrane region" description="Helical" evidence="4">
    <location>
        <begin position="18"/>
        <end position="35"/>
    </location>
</feature>
<dbReference type="PANTHER" id="PTHR43065">
    <property type="entry name" value="SENSOR HISTIDINE KINASE"/>
    <property type="match status" value="1"/>
</dbReference>
<comment type="catalytic activity">
    <reaction evidence="1">
        <text>ATP + protein L-histidine = ADP + protein N-phospho-L-histidine.</text>
        <dbReference type="EC" id="2.7.13.3"/>
    </reaction>
</comment>
<sequence>MGDINIKQIENLRLRTRVLEILSMIGLAGVAVLVFKEKYDLAYYWIGAVIALYIYKYFTGVSLRKKEFLSNIVEARTNELRSQRDTIQAESQKLSQALTALADAQDELLQKERMASIGQLTQGLVDRILNPLNYINNFASLSVNLAKDIKANMENDLKNGNHDNFNDSAELLVLLGSNLDKIYKHGANTVRIVKAMEELLKDRSGNRKTVDVNELCKVNLDILKRNYKEEIERNQILIHFSELSAPLTMELNIDQIGKSLQHILNNSMYAVMKKSGSSEYIPAVSLFMGIKADNLQIIIRDNGVGIDDNIKPKVFSPFFTTKTTAEAAGTGLYLAREVVSNHKGKIEIASEKDRFTEVTITMPIYQ</sequence>
<organism evidence="6 7">
    <name type="scientific">Parabacteroides chinchillae</name>
    <dbReference type="NCBI Taxonomy" id="871327"/>
    <lineage>
        <taxon>Bacteria</taxon>
        <taxon>Pseudomonadati</taxon>
        <taxon>Bacteroidota</taxon>
        <taxon>Bacteroidia</taxon>
        <taxon>Bacteroidales</taxon>
        <taxon>Tannerellaceae</taxon>
        <taxon>Parabacteroides</taxon>
    </lineage>
</organism>
<dbReference type="InterPro" id="IPR004358">
    <property type="entry name" value="Sig_transdc_His_kin-like_C"/>
</dbReference>
<dbReference type="PANTHER" id="PTHR43065:SF42">
    <property type="entry name" value="TWO-COMPONENT SENSOR PPRA"/>
    <property type="match status" value="1"/>
</dbReference>
<evidence type="ECO:0000313" key="6">
    <source>
        <dbReference type="EMBL" id="SEF65877.1"/>
    </source>
</evidence>
<dbReference type="PRINTS" id="PR00344">
    <property type="entry name" value="BCTRLSENSOR"/>
</dbReference>
<keyword evidence="7" id="KW-1185">Reference proteome</keyword>